<reference evidence="2" key="2">
    <citation type="submission" date="2015-02" db="UniProtKB">
        <authorList>
            <consortium name="EnsemblMetazoa"/>
        </authorList>
    </citation>
    <scope>IDENTIFICATION</scope>
</reference>
<keyword evidence="1" id="KW-0472">Membrane</keyword>
<evidence type="ECO:0000313" key="2">
    <source>
        <dbReference type="EnsemblMetazoa" id="SMAR004107-PA"/>
    </source>
</evidence>
<evidence type="ECO:0000256" key="1">
    <source>
        <dbReference type="SAM" id="Phobius"/>
    </source>
</evidence>
<keyword evidence="1" id="KW-1133">Transmembrane helix</keyword>
<proteinExistence type="predicted"/>
<dbReference type="EnsemblMetazoa" id="SMAR004107-RA">
    <property type="protein sequence ID" value="SMAR004107-PA"/>
    <property type="gene ID" value="SMAR004107"/>
</dbReference>
<evidence type="ECO:0000313" key="3">
    <source>
        <dbReference type="Proteomes" id="UP000014500"/>
    </source>
</evidence>
<name>T1ISM7_STRMM</name>
<feature type="transmembrane region" description="Helical" evidence="1">
    <location>
        <begin position="86"/>
        <end position="107"/>
    </location>
</feature>
<dbReference type="AlphaFoldDB" id="T1ISM7"/>
<keyword evidence="1" id="KW-0812">Transmembrane</keyword>
<keyword evidence="3" id="KW-1185">Reference proteome</keyword>
<dbReference type="Proteomes" id="UP000014500">
    <property type="component" value="Unassembled WGS sequence"/>
</dbReference>
<reference evidence="3" key="1">
    <citation type="submission" date="2011-05" db="EMBL/GenBank/DDBJ databases">
        <authorList>
            <person name="Richards S.R."/>
            <person name="Qu J."/>
            <person name="Jiang H."/>
            <person name="Jhangiani S.N."/>
            <person name="Agravi P."/>
            <person name="Goodspeed R."/>
            <person name="Gross S."/>
            <person name="Mandapat C."/>
            <person name="Jackson L."/>
            <person name="Mathew T."/>
            <person name="Pu L."/>
            <person name="Thornton R."/>
            <person name="Saada N."/>
            <person name="Wilczek-Boney K.B."/>
            <person name="Lee S."/>
            <person name="Kovar C."/>
            <person name="Wu Y."/>
            <person name="Scherer S.E."/>
            <person name="Worley K.C."/>
            <person name="Muzny D.M."/>
            <person name="Gibbs R."/>
        </authorList>
    </citation>
    <scope>NUCLEOTIDE SEQUENCE</scope>
    <source>
        <strain evidence="3">Brora</strain>
    </source>
</reference>
<protein>
    <submittedName>
        <fullName evidence="2">Uncharacterized protein</fullName>
    </submittedName>
</protein>
<accession>T1ISM7</accession>
<dbReference type="EMBL" id="JH431443">
    <property type="status" value="NOT_ANNOTATED_CDS"/>
    <property type="molecule type" value="Genomic_DNA"/>
</dbReference>
<organism evidence="2 3">
    <name type="scientific">Strigamia maritima</name>
    <name type="common">European centipede</name>
    <name type="synonym">Geophilus maritimus</name>
    <dbReference type="NCBI Taxonomy" id="126957"/>
    <lineage>
        <taxon>Eukaryota</taxon>
        <taxon>Metazoa</taxon>
        <taxon>Ecdysozoa</taxon>
        <taxon>Arthropoda</taxon>
        <taxon>Myriapoda</taxon>
        <taxon>Chilopoda</taxon>
        <taxon>Pleurostigmophora</taxon>
        <taxon>Geophilomorpha</taxon>
        <taxon>Linotaeniidae</taxon>
        <taxon>Strigamia</taxon>
    </lineage>
</organism>
<dbReference type="HOGENOM" id="CLU_2174100_0_0_1"/>
<sequence>MQAVDTQMVDTQIFDSVNICWRDTFFNIAGEKSNSKCVDHLRVSIICVCRSFACVDHLRVSTICLKIKMYSEMHALTTRSYRINGINFTASFVLTLQVLTISSYLTFRYV</sequence>